<dbReference type="WBParaSite" id="HDID_0001049901-mRNA-1">
    <property type="protein sequence ID" value="HDID_0001049901-mRNA-1"/>
    <property type="gene ID" value="HDID_0001049901"/>
</dbReference>
<keyword evidence="1" id="KW-1133">Transmembrane helix</keyword>
<dbReference type="OrthoDB" id="1856718at2759"/>
<reference evidence="2 3" key="2">
    <citation type="submission" date="2018-11" db="EMBL/GenBank/DDBJ databases">
        <authorList>
            <consortium name="Pathogen Informatics"/>
        </authorList>
    </citation>
    <scope>NUCLEOTIDE SEQUENCE [LARGE SCALE GENOMIC DNA]</scope>
</reference>
<reference evidence="4" key="1">
    <citation type="submission" date="2017-02" db="UniProtKB">
        <authorList>
            <consortium name="WormBaseParasite"/>
        </authorList>
    </citation>
    <scope>IDENTIFICATION</scope>
</reference>
<feature type="transmembrane region" description="Helical" evidence="1">
    <location>
        <begin position="59"/>
        <end position="80"/>
    </location>
</feature>
<dbReference type="Proteomes" id="UP000274504">
    <property type="component" value="Unassembled WGS sequence"/>
</dbReference>
<evidence type="ECO:0000313" key="2">
    <source>
        <dbReference type="EMBL" id="VDL63449.1"/>
    </source>
</evidence>
<name>A0A0R3SXL5_HYMDI</name>
<accession>A0A0R3SXL5</accession>
<evidence type="ECO:0000256" key="1">
    <source>
        <dbReference type="SAM" id="Phobius"/>
    </source>
</evidence>
<keyword evidence="1" id="KW-0472">Membrane</keyword>
<protein>
    <submittedName>
        <fullName evidence="4">Equilibrative nucleoside transporter 1</fullName>
    </submittedName>
</protein>
<dbReference type="EMBL" id="UYSG01011722">
    <property type="protein sequence ID" value="VDL63449.1"/>
    <property type="molecule type" value="Genomic_DNA"/>
</dbReference>
<evidence type="ECO:0000313" key="4">
    <source>
        <dbReference type="WBParaSite" id="HDID_0001049901-mRNA-1"/>
    </source>
</evidence>
<evidence type="ECO:0000313" key="3">
    <source>
        <dbReference type="Proteomes" id="UP000274504"/>
    </source>
</evidence>
<feature type="transmembrane region" description="Helical" evidence="1">
    <location>
        <begin position="12"/>
        <end position="33"/>
    </location>
</feature>
<sequence>MEDQKEVPADRLNLAYTFFLLHGCGFLLPWNVFMNAKQYYINYKLNTTISKNADYRNNFLIYITMAAQFPYLIMAAWNTFYQRKSRYIHNDLLC</sequence>
<gene>
    <name evidence="2" type="ORF">HDID_LOCUS10497</name>
</gene>
<proteinExistence type="predicted"/>
<dbReference type="AlphaFoldDB" id="A0A0R3SXL5"/>
<organism evidence="4">
    <name type="scientific">Hymenolepis diminuta</name>
    <name type="common">Rat tapeworm</name>
    <dbReference type="NCBI Taxonomy" id="6216"/>
    <lineage>
        <taxon>Eukaryota</taxon>
        <taxon>Metazoa</taxon>
        <taxon>Spiralia</taxon>
        <taxon>Lophotrochozoa</taxon>
        <taxon>Platyhelminthes</taxon>
        <taxon>Cestoda</taxon>
        <taxon>Eucestoda</taxon>
        <taxon>Cyclophyllidea</taxon>
        <taxon>Hymenolepididae</taxon>
        <taxon>Hymenolepis</taxon>
    </lineage>
</organism>
<keyword evidence="1" id="KW-0812">Transmembrane</keyword>